<organism evidence="1 2">
    <name type="scientific">Phytophthora pseudosyringae</name>
    <dbReference type="NCBI Taxonomy" id="221518"/>
    <lineage>
        <taxon>Eukaryota</taxon>
        <taxon>Sar</taxon>
        <taxon>Stramenopiles</taxon>
        <taxon>Oomycota</taxon>
        <taxon>Peronosporomycetes</taxon>
        <taxon>Peronosporales</taxon>
        <taxon>Peronosporaceae</taxon>
        <taxon>Phytophthora</taxon>
    </lineage>
</organism>
<proteinExistence type="predicted"/>
<name>A0A8T1VFJ3_9STRA</name>
<evidence type="ECO:0000313" key="2">
    <source>
        <dbReference type="Proteomes" id="UP000694044"/>
    </source>
</evidence>
<reference evidence="1" key="1">
    <citation type="submission" date="2021-02" db="EMBL/GenBank/DDBJ databases">
        <authorList>
            <person name="Palmer J.M."/>
        </authorList>
    </citation>
    <scope>NUCLEOTIDE SEQUENCE</scope>
    <source>
        <strain evidence="1">SCRP734</strain>
    </source>
</reference>
<sequence>MLLSRKRVISWPKVAKSERRQSISIKPISPGSFSVSFASKCSIRQFLFLQGIEQRRRKRRAVLDHLFEVGDHLPECIRVKVNDGCDQDGATEIGWCSARAFTSTGSGTITAATKPSSV</sequence>
<evidence type="ECO:0000313" key="1">
    <source>
        <dbReference type="EMBL" id="KAG7379716.1"/>
    </source>
</evidence>
<dbReference type="AlphaFoldDB" id="A0A8T1VFJ3"/>
<accession>A0A8T1VFJ3</accession>
<protein>
    <submittedName>
        <fullName evidence="1">Uncharacterized protein</fullName>
    </submittedName>
</protein>
<keyword evidence="2" id="KW-1185">Reference proteome</keyword>
<dbReference type="EMBL" id="JAGDFM010000333">
    <property type="protein sequence ID" value="KAG7379716.1"/>
    <property type="molecule type" value="Genomic_DNA"/>
</dbReference>
<gene>
    <name evidence="1" type="ORF">PHYPSEUDO_008245</name>
</gene>
<comment type="caution">
    <text evidence="1">The sequence shown here is derived from an EMBL/GenBank/DDBJ whole genome shotgun (WGS) entry which is preliminary data.</text>
</comment>
<dbReference type="Proteomes" id="UP000694044">
    <property type="component" value="Unassembled WGS sequence"/>
</dbReference>